<dbReference type="PANTHER" id="PTHR31143:SF2">
    <property type="entry name" value="FR47-LIKE DOMAIN-CONTAINING PROTEIN-RELATED"/>
    <property type="match status" value="1"/>
</dbReference>
<dbReference type="Proteomes" id="UP000324781">
    <property type="component" value="Unassembled WGS sequence"/>
</dbReference>
<dbReference type="Gene3D" id="3.40.630.30">
    <property type="match status" value="1"/>
</dbReference>
<feature type="domain" description="N-acetyltransferase" evidence="1">
    <location>
        <begin position="131"/>
        <end position="265"/>
    </location>
</feature>
<dbReference type="InterPro" id="IPR027365">
    <property type="entry name" value="GNAT_acetyltra_YdfB-like"/>
</dbReference>
<organism evidence="2 3">
    <name type="scientific">Thermoclostridium caenicola</name>
    <dbReference type="NCBI Taxonomy" id="659425"/>
    <lineage>
        <taxon>Bacteria</taxon>
        <taxon>Bacillati</taxon>
        <taxon>Bacillota</taxon>
        <taxon>Clostridia</taxon>
        <taxon>Eubacteriales</taxon>
        <taxon>Oscillospiraceae</taxon>
        <taxon>Thermoclostridium</taxon>
    </lineage>
</organism>
<dbReference type="SUPFAM" id="SSF55729">
    <property type="entry name" value="Acyl-CoA N-acyltransferases (Nat)"/>
    <property type="match status" value="1"/>
</dbReference>
<dbReference type="RefSeq" id="WP_243133162.1">
    <property type="nucleotide sequence ID" value="NZ_DAONMB010000049.1"/>
</dbReference>
<evidence type="ECO:0000313" key="3">
    <source>
        <dbReference type="Proteomes" id="UP000324781"/>
    </source>
</evidence>
<evidence type="ECO:0000313" key="2">
    <source>
        <dbReference type="EMBL" id="SHI55854.1"/>
    </source>
</evidence>
<accession>A0A1M6C548</accession>
<dbReference type="PANTHER" id="PTHR31143">
    <property type="match status" value="1"/>
</dbReference>
<keyword evidence="2" id="KW-0808">Transferase</keyword>
<dbReference type="InterPro" id="IPR000182">
    <property type="entry name" value="GNAT_dom"/>
</dbReference>
<dbReference type="Gene3D" id="3.40.630.110">
    <property type="entry name" value="GNAT acetyltransferase-like"/>
    <property type="match status" value="1"/>
</dbReference>
<evidence type="ECO:0000259" key="1">
    <source>
        <dbReference type="PROSITE" id="PS51186"/>
    </source>
</evidence>
<keyword evidence="3" id="KW-1185">Reference proteome</keyword>
<dbReference type="AlphaFoldDB" id="A0A1M6C548"/>
<gene>
    <name evidence="2" type="ORF">SAMN05444373_100443</name>
</gene>
<dbReference type="InterPro" id="IPR042573">
    <property type="entry name" value="GNAT_acetyltra_N"/>
</dbReference>
<dbReference type="PROSITE" id="PS51186">
    <property type="entry name" value="GNAT"/>
    <property type="match status" value="1"/>
</dbReference>
<proteinExistence type="predicted"/>
<dbReference type="InterPro" id="IPR016181">
    <property type="entry name" value="Acyl_CoA_acyltransferase"/>
</dbReference>
<reference evidence="2 3" key="1">
    <citation type="submission" date="2016-11" db="EMBL/GenBank/DDBJ databases">
        <authorList>
            <person name="Varghese N."/>
            <person name="Submissions S."/>
        </authorList>
    </citation>
    <scope>NUCLEOTIDE SEQUENCE [LARGE SCALE GENOMIC DNA]</scope>
    <source>
        <strain evidence="2 3">DSM 19027</strain>
    </source>
</reference>
<sequence>MIIEMHRDKRAVLAPVFSKMEHAMIQACLQGHMGHAWADDAQNPTCGKIMVGDIAFLAGRPINPAARELVLVVPSRYRSGEMYLVPETPEWDHLIENLFKGRCYRFQRYAFHHEADGFDREKLAGLMASLPEGYAIEPIDARWYGEIIKHAWSRDLCSQFASSEDYAKRGLGFCVIHNGQVVAGASSYALYDDGIEIQIDTREDHQRKGLAAACAAALILECLKRGLFPHWDAANMASVKLAEKLGYRLKGPYDTWGIRMEPSEGAAP</sequence>
<dbReference type="Pfam" id="PF12746">
    <property type="entry name" value="GNAT_acetyltran"/>
    <property type="match status" value="1"/>
</dbReference>
<protein>
    <submittedName>
        <fullName evidence="2">GNAT acetyltransferase</fullName>
    </submittedName>
</protein>
<name>A0A1M6C548_9FIRM</name>
<dbReference type="EMBL" id="FQZP01000004">
    <property type="protein sequence ID" value="SHI55854.1"/>
    <property type="molecule type" value="Genomic_DNA"/>
</dbReference>
<dbReference type="GO" id="GO:0016747">
    <property type="term" value="F:acyltransferase activity, transferring groups other than amino-acyl groups"/>
    <property type="evidence" value="ECO:0007669"/>
    <property type="project" value="InterPro"/>
</dbReference>